<dbReference type="InterPro" id="IPR027463">
    <property type="entry name" value="AcrB_DN_DC_subdom"/>
</dbReference>
<dbReference type="FunFam" id="3.30.70.1430:FF:000001">
    <property type="entry name" value="Efflux pump membrane transporter"/>
    <property type="match status" value="1"/>
</dbReference>
<feature type="transmembrane region" description="Helical" evidence="8">
    <location>
        <begin position="463"/>
        <end position="482"/>
    </location>
</feature>
<dbReference type="GO" id="GO:0042910">
    <property type="term" value="F:xenobiotic transmembrane transporter activity"/>
    <property type="evidence" value="ECO:0007669"/>
    <property type="project" value="TreeGrafter"/>
</dbReference>
<organism evidence="9 10">
    <name type="scientific">Duganella guangzhouensis</name>
    <dbReference type="NCBI Taxonomy" id="2666084"/>
    <lineage>
        <taxon>Bacteria</taxon>
        <taxon>Pseudomonadati</taxon>
        <taxon>Pseudomonadota</taxon>
        <taxon>Betaproteobacteria</taxon>
        <taxon>Burkholderiales</taxon>
        <taxon>Oxalobacteraceae</taxon>
        <taxon>Telluria group</taxon>
        <taxon>Duganella</taxon>
    </lineage>
</organism>
<sequence length="1036" mass="110388">MSPSAPFIQRPVATSLLMLAIVLAGIVGFKFLPLSALPQVDFPTIQVQTLYPGGSPEVMAQTVTAPLERQFGAMAGLSRMSSTSASGVSIITLQFALGQSLDVAEQEVQAAINAGSSLLPTDLPAPPVYAKVNPADAPVLTLAITSDSMPLTEVQNIANTRLALKMSQVSGVGLVTLSGGQRPAVRIQANINALASYGLGLDTLRTAITAANANAAKGSFDGPTRAYTINANDQLVTAKDYKQLILAYKNGAPVRLTDVASVVDSAENVELGAWSGTKPAIILNVQRQPGANVIATVDAIKQRLPELQASLPAAMHLEVLSDRTTGIRASVEHVEMELVLAVVLVVLVIFAFLHSLRATIIASLSVPISLIGTCGVMYLLGYSLNNLSLMALTIATGFVVDDAIVMIENIARYIEEGETPMAAALKGAKQIGFTIISLTVSLIAVLIPLLFMGDVVGRLFREFAISLAITILISAVVSLTLVPMMSARWLKSHAEEHQSRFARRFQQFFDWVIGHYDKALTWVIRHSGLTLLVALGTLLLTVLLYVVIPKGLFPTQDTGQLQARVETSKAVSYDKMAALQQQAAKAVLEDPDVENLSSVVGVDAANNTMLHTGSMLINLKHKRTTSQQETMDRLRARVAQIPGLTLYLQPTQDLTIDAETGPTQFRVSIEGADNATVNEWATKLANQMRTKKEVRNVVSDVGASANAAYISVDRDTASRLSVTAAAIDDALYSAFGQRIVSTIFTETNQYRVILEARRDDVTTPSELGNLQLKTGSGKATPLSAVATISERPAPLQVTHVAQYPATTLGFDTAPGVSLGTAVDSIKEAAAEIHFPASATMTFLGASGAYQNSLSNQLWLILAAVICVYIVLGVLYESYIHPLTILSTLPSAGVGALLALLVSGQDLGVIGIIGIILLIGIVKKNAIMMIDFAIEAERDEGKSPRDAIHQAALLRFRPILMTTLAALFAAVPLMFGWGEGAELRRPLGLAIFGGLILSQLLTLFTTPVIYLGFDNLARRFRGKPDRKPAPQPEGGAL</sequence>
<keyword evidence="4" id="KW-0997">Cell inner membrane</keyword>
<dbReference type="SUPFAM" id="SSF82714">
    <property type="entry name" value="Multidrug efflux transporter AcrB TolC docking domain, DN and DC subdomains"/>
    <property type="match status" value="2"/>
</dbReference>
<dbReference type="PRINTS" id="PR00702">
    <property type="entry name" value="ACRIFLAVINRP"/>
</dbReference>
<name>A0A6I2L8T3_9BURK</name>
<feature type="transmembrane region" description="Helical" evidence="8">
    <location>
        <begin position="12"/>
        <end position="32"/>
    </location>
</feature>
<accession>A0A6I2L8T3</accession>
<evidence type="ECO:0000256" key="3">
    <source>
        <dbReference type="ARBA" id="ARBA00022475"/>
    </source>
</evidence>
<dbReference type="AlphaFoldDB" id="A0A6I2L8T3"/>
<dbReference type="Gene3D" id="3.30.70.1440">
    <property type="entry name" value="Multidrug efflux transporter AcrB pore domain"/>
    <property type="match status" value="1"/>
</dbReference>
<dbReference type="SUPFAM" id="SSF82693">
    <property type="entry name" value="Multidrug efflux transporter AcrB pore domain, PN1, PN2, PC1 and PC2 subdomains"/>
    <property type="match status" value="4"/>
</dbReference>
<evidence type="ECO:0000256" key="6">
    <source>
        <dbReference type="ARBA" id="ARBA00022989"/>
    </source>
</evidence>
<comment type="subcellular location">
    <subcellularLocation>
        <location evidence="1">Cell inner membrane</location>
        <topology evidence="1">Multi-pass membrane protein</topology>
    </subcellularLocation>
</comment>
<keyword evidence="3" id="KW-1003">Cell membrane</keyword>
<evidence type="ECO:0000256" key="1">
    <source>
        <dbReference type="ARBA" id="ARBA00004429"/>
    </source>
</evidence>
<evidence type="ECO:0000313" key="9">
    <source>
        <dbReference type="EMBL" id="MRW94102.1"/>
    </source>
</evidence>
<dbReference type="GO" id="GO:0005886">
    <property type="term" value="C:plasma membrane"/>
    <property type="evidence" value="ECO:0007669"/>
    <property type="project" value="UniProtKB-SubCell"/>
</dbReference>
<proteinExistence type="predicted"/>
<dbReference type="Gene3D" id="1.20.1640.10">
    <property type="entry name" value="Multidrug efflux transporter AcrB transmembrane domain"/>
    <property type="match status" value="2"/>
</dbReference>
<dbReference type="Proteomes" id="UP000433309">
    <property type="component" value="Unassembled WGS sequence"/>
</dbReference>
<dbReference type="Gene3D" id="3.30.70.1320">
    <property type="entry name" value="Multidrug efflux transporter AcrB pore domain like"/>
    <property type="match status" value="1"/>
</dbReference>
<dbReference type="Gene3D" id="3.30.2090.10">
    <property type="entry name" value="Multidrug efflux transporter AcrB TolC docking domain, DN and DC subdomains"/>
    <property type="match status" value="2"/>
</dbReference>
<dbReference type="InterPro" id="IPR001036">
    <property type="entry name" value="Acrflvin-R"/>
</dbReference>
<comment type="caution">
    <text evidence="9">The sequence shown here is derived from an EMBL/GenBank/DDBJ whole genome shotgun (WGS) entry which is preliminary data.</text>
</comment>
<protein>
    <submittedName>
        <fullName evidence="9">Multidrug transporter subunit MdtC</fullName>
    </submittedName>
</protein>
<evidence type="ECO:0000256" key="4">
    <source>
        <dbReference type="ARBA" id="ARBA00022519"/>
    </source>
</evidence>
<dbReference type="FunFam" id="1.20.1640.10:FF:000001">
    <property type="entry name" value="Efflux pump membrane transporter"/>
    <property type="match status" value="1"/>
</dbReference>
<feature type="transmembrane region" description="Helical" evidence="8">
    <location>
        <begin position="528"/>
        <end position="548"/>
    </location>
</feature>
<evidence type="ECO:0000256" key="8">
    <source>
        <dbReference type="SAM" id="Phobius"/>
    </source>
</evidence>
<dbReference type="RefSeq" id="WP_154382970.1">
    <property type="nucleotide sequence ID" value="NZ_WKJK01000022.1"/>
</dbReference>
<reference evidence="9 10" key="1">
    <citation type="submission" date="2019-11" db="EMBL/GenBank/DDBJ databases">
        <title>Novel species isolated from a subtropical stream in China.</title>
        <authorList>
            <person name="Lu H."/>
        </authorList>
    </citation>
    <scope>NUCLEOTIDE SEQUENCE [LARGE SCALE GENOMIC DNA]</scope>
    <source>
        <strain evidence="9 10">FT80W</strain>
    </source>
</reference>
<feature type="transmembrane region" description="Helical" evidence="8">
    <location>
        <begin position="360"/>
        <end position="381"/>
    </location>
</feature>
<keyword evidence="7 8" id="KW-0472">Membrane</keyword>
<evidence type="ECO:0000256" key="7">
    <source>
        <dbReference type="ARBA" id="ARBA00023136"/>
    </source>
</evidence>
<keyword evidence="5 8" id="KW-0812">Transmembrane</keyword>
<dbReference type="PANTHER" id="PTHR32063">
    <property type="match status" value="1"/>
</dbReference>
<feature type="transmembrane region" description="Helical" evidence="8">
    <location>
        <begin position="988"/>
        <end position="1012"/>
    </location>
</feature>
<evidence type="ECO:0000313" key="10">
    <source>
        <dbReference type="Proteomes" id="UP000433309"/>
    </source>
</evidence>
<keyword evidence="6 8" id="KW-1133">Transmembrane helix</keyword>
<feature type="transmembrane region" description="Helical" evidence="8">
    <location>
        <begin position="958"/>
        <end position="976"/>
    </location>
</feature>
<dbReference type="EMBL" id="WKJK01000022">
    <property type="protein sequence ID" value="MRW94102.1"/>
    <property type="molecule type" value="Genomic_DNA"/>
</dbReference>
<keyword evidence="2" id="KW-0813">Transport</keyword>
<feature type="transmembrane region" description="Helical" evidence="8">
    <location>
        <begin position="431"/>
        <end position="451"/>
    </location>
</feature>
<gene>
    <name evidence="9" type="ORF">GJ699_29335</name>
</gene>
<evidence type="ECO:0000256" key="2">
    <source>
        <dbReference type="ARBA" id="ARBA00022448"/>
    </source>
</evidence>
<dbReference type="Gene3D" id="3.30.70.1430">
    <property type="entry name" value="Multidrug efflux transporter AcrB pore domain"/>
    <property type="match status" value="2"/>
</dbReference>
<feature type="transmembrane region" description="Helical" evidence="8">
    <location>
        <begin position="336"/>
        <end position="353"/>
    </location>
</feature>
<feature type="transmembrane region" description="Helical" evidence="8">
    <location>
        <begin position="906"/>
        <end position="921"/>
    </location>
</feature>
<keyword evidence="10" id="KW-1185">Reference proteome</keyword>
<dbReference type="SUPFAM" id="SSF82866">
    <property type="entry name" value="Multidrug efflux transporter AcrB transmembrane domain"/>
    <property type="match status" value="2"/>
</dbReference>
<dbReference type="PANTHER" id="PTHR32063:SF21">
    <property type="entry name" value="MULTIDRUG RESISTANCE PROTEIN MDTB"/>
    <property type="match status" value="1"/>
</dbReference>
<dbReference type="Pfam" id="PF00873">
    <property type="entry name" value="ACR_tran"/>
    <property type="match status" value="1"/>
</dbReference>
<evidence type="ECO:0000256" key="5">
    <source>
        <dbReference type="ARBA" id="ARBA00022692"/>
    </source>
</evidence>
<feature type="transmembrane region" description="Helical" evidence="8">
    <location>
        <begin position="857"/>
        <end position="875"/>
    </location>
</feature>